<sequence>MTTSQTDARYNSLHFTPQQLIALHIDPDPETGWGVMPGYDQSIPIPAHLEPPVADADETLPSLMHPSYPFGRPSTRGTKMGKKGVRNLMGTLEGDGGIALGARGGGGVGGGGAGGYSGGWGGGGGGGGRGEGWGERGIREVLESEKKREVPPGMAGAKRPLSPPSPSLHPSNDPQPRSEHLRNLYARQRQVTPARAEDPFDAPLPNELYQEEGDEEQGPGQGQGQGQGNGQGQVQGQGQRREGDE</sequence>
<organism evidence="2 3">
    <name type="scientific">Dioszegia hungarica</name>
    <dbReference type="NCBI Taxonomy" id="4972"/>
    <lineage>
        <taxon>Eukaryota</taxon>
        <taxon>Fungi</taxon>
        <taxon>Dikarya</taxon>
        <taxon>Basidiomycota</taxon>
        <taxon>Agaricomycotina</taxon>
        <taxon>Tremellomycetes</taxon>
        <taxon>Tremellales</taxon>
        <taxon>Bulleribasidiaceae</taxon>
        <taxon>Dioszegia</taxon>
    </lineage>
</organism>
<dbReference type="RefSeq" id="XP_052941696.1">
    <property type="nucleotide sequence ID" value="XM_053091613.1"/>
</dbReference>
<evidence type="ECO:0000313" key="3">
    <source>
        <dbReference type="Proteomes" id="UP001164286"/>
    </source>
</evidence>
<name>A0AA38LRU8_9TREE</name>
<accession>A0AA38LRU8</accession>
<keyword evidence="3" id="KW-1185">Reference proteome</keyword>
<dbReference type="EMBL" id="JAKWFO010000016">
    <property type="protein sequence ID" value="KAI9631919.1"/>
    <property type="molecule type" value="Genomic_DNA"/>
</dbReference>
<gene>
    <name evidence="2" type="ORF">MKK02DRAFT_41553</name>
</gene>
<dbReference type="Proteomes" id="UP001164286">
    <property type="component" value="Unassembled WGS sequence"/>
</dbReference>
<evidence type="ECO:0000256" key="1">
    <source>
        <dbReference type="SAM" id="MobiDB-lite"/>
    </source>
</evidence>
<comment type="caution">
    <text evidence="2">The sequence shown here is derived from an EMBL/GenBank/DDBJ whole genome shotgun (WGS) entry which is preliminary data.</text>
</comment>
<protein>
    <submittedName>
        <fullName evidence="2">Uncharacterized protein</fullName>
    </submittedName>
</protein>
<reference evidence="2" key="1">
    <citation type="journal article" date="2022" name="G3 (Bethesda)">
        <title>High quality genome of the basidiomycete yeast Dioszegia hungarica PDD-24b-2 isolated from cloud water.</title>
        <authorList>
            <person name="Jarrige D."/>
            <person name="Haridas S."/>
            <person name="Bleykasten-Grosshans C."/>
            <person name="Joly M."/>
            <person name="Nadalig T."/>
            <person name="Sancelme M."/>
            <person name="Vuilleumier S."/>
            <person name="Grigoriev I.V."/>
            <person name="Amato P."/>
            <person name="Bringel F."/>
        </authorList>
    </citation>
    <scope>NUCLEOTIDE SEQUENCE</scope>
    <source>
        <strain evidence="2">PDD-24b-2</strain>
    </source>
</reference>
<dbReference type="AlphaFoldDB" id="A0AA38LRU8"/>
<proteinExistence type="predicted"/>
<feature type="region of interest" description="Disordered" evidence="1">
    <location>
        <begin position="142"/>
        <end position="245"/>
    </location>
</feature>
<evidence type="ECO:0000313" key="2">
    <source>
        <dbReference type="EMBL" id="KAI9631919.1"/>
    </source>
</evidence>
<feature type="compositionally biased region" description="Gly residues" evidence="1">
    <location>
        <begin position="219"/>
        <end position="235"/>
    </location>
</feature>
<dbReference type="GeneID" id="77730818"/>